<keyword evidence="4 9" id="KW-0732">Signal</keyword>
<gene>
    <name evidence="10" type="ORF">POL25_18875</name>
</gene>
<feature type="signal peptide" evidence="9">
    <location>
        <begin position="1"/>
        <end position="21"/>
    </location>
</feature>
<dbReference type="InterPro" id="IPR029058">
    <property type="entry name" value="AB_hydrolase_fold"/>
</dbReference>
<feature type="chain" id="PRO_5047216259" description="Poly(3-hydroxybutyrate) depolymerase" evidence="9">
    <location>
        <begin position="22"/>
        <end position="328"/>
    </location>
</feature>
<comment type="subcellular location">
    <subcellularLocation>
        <location evidence="1">Secreted</location>
    </subcellularLocation>
</comment>
<evidence type="ECO:0000313" key="11">
    <source>
        <dbReference type="Proteomes" id="UP001221686"/>
    </source>
</evidence>
<comment type="caution">
    <text evidence="10">The sequence shown here is derived from an EMBL/GenBank/DDBJ whole genome shotgun (WGS) entry which is preliminary data.</text>
</comment>
<evidence type="ECO:0000256" key="7">
    <source>
        <dbReference type="ARBA" id="ARBA00023326"/>
    </source>
</evidence>
<evidence type="ECO:0000256" key="8">
    <source>
        <dbReference type="SAM" id="MobiDB-lite"/>
    </source>
</evidence>
<organism evidence="10 11">
    <name type="scientific">Nannocystis bainbridge</name>
    <dbReference type="NCBI Taxonomy" id="2995303"/>
    <lineage>
        <taxon>Bacteria</taxon>
        <taxon>Pseudomonadati</taxon>
        <taxon>Myxococcota</taxon>
        <taxon>Polyangia</taxon>
        <taxon>Nannocystales</taxon>
        <taxon>Nannocystaceae</taxon>
        <taxon>Nannocystis</taxon>
    </lineage>
</organism>
<reference evidence="10 11" key="1">
    <citation type="submission" date="2022-11" db="EMBL/GenBank/DDBJ databases">
        <title>Minimal conservation of predation-associated metabolite biosynthetic gene clusters underscores biosynthetic potential of Myxococcota including descriptions for ten novel species: Archangium lansinium sp. nov., Myxococcus landrumus sp. nov., Nannocystis bai.</title>
        <authorList>
            <person name="Ahearne A."/>
            <person name="Stevens C."/>
            <person name="Dowd S."/>
        </authorList>
    </citation>
    <scope>NUCLEOTIDE SEQUENCE [LARGE SCALE GENOMIC DNA]</scope>
    <source>
        <strain evidence="10 11">BB15-2</strain>
    </source>
</reference>
<evidence type="ECO:0000256" key="1">
    <source>
        <dbReference type="ARBA" id="ARBA00004613"/>
    </source>
</evidence>
<evidence type="ECO:0008006" key="12">
    <source>
        <dbReference type="Google" id="ProtNLM"/>
    </source>
</evidence>
<keyword evidence="5" id="KW-0378">Hydrolase</keyword>
<dbReference type="Proteomes" id="UP001221686">
    <property type="component" value="Unassembled WGS sequence"/>
</dbReference>
<name>A0ABT5DZC2_9BACT</name>
<dbReference type="PANTHER" id="PTHR38050:SF2">
    <property type="entry name" value="FERULOYL ESTERASE C-RELATED"/>
    <property type="match status" value="1"/>
</dbReference>
<keyword evidence="2" id="KW-0964">Secreted</keyword>
<dbReference type="Gene3D" id="3.40.50.1820">
    <property type="entry name" value="alpha/beta hydrolase"/>
    <property type="match status" value="1"/>
</dbReference>
<dbReference type="RefSeq" id="WP_272087486.1">
    <property type="nucleotide sequence ID" value="NZ_JAQNDL010000002.1"/>
</dbReference>
<feature type="compositionally biased region" description="Pro residues" evidence="8">
    <location>
        <begin position="81"/>
        <end position="91"/>
    </location>
</feature>
<evidence type="ECO:0000256" key="9">
    <source>
        <dbReference type="SAM" id="SignalP"/>
    </source>
</evidence>
<sequence length="328" mass="33438">MGRRLALLLLPVLACSTAADSGAMSSAGVTDASGNMSSSTGPEGQTTGPAPTTTDAPGTTTGTDPGPTTGTDPGTTTEAPPAGPCGQPPPFTGLMAQTIDAAGMQRDYDLVVPEGYDPDVAYPLVFAWHGRGGNGELARLYFKVEEASAGQAVFVYPDGLPLADMNNQTGWDLDPANEDVALFDAILADVSARLCIDPARVFSTGHSFGGYMSNTLGCARAGIVRAIAPVAGGGPFGACSGQVAAWLAHGTGDTTVPLSQGEGARDHWLAANTCGEATAPVDPAPCVAYDDCASGFPVHWCQHDEPDLGGHGWPDWAGPAIWDFFAAL</sequence>
<feature type="region of interest" description="Disordered" evidence="8">
    <location>
        <begin position="20"/>
        <end position="93"/>
    </location>
</feature>
<evidence type="ECO:0000256" key="4">
    <source>
        <dbReference type="ARBA" id="ARBA00022729"/>
    </source>
</evidence>
<evidence type="ECO:0000256" key="3">
    <source>
        <dbReference type="ARBA" id="ARBA00022651"/>
    </source>
</evidence>
<proteinExistence type="predicted"/>
<keyword evidence="7" id="KW-0624">Polysaccharide degradation</keyword>
<keyword evidence="11" id="KW-1185">Reference proteome</keyword>
<evidence type="ECO:0000256" key="2">
    <source>
        <dbReference type="ARBA" id="ARBA00022525"/>
    </source>
</evidence>
<feature type="compositionally biased region" description="Polar residues" evidence="8">
    <location>
        <begin position="23"/>
        <end position="39"/>
    </location>
</feature>
<evidence type="ECO:0000313" key="10">
    <source>
        <dbReference type="EMBL" id="MDC0718975.1"/>
    </source>
</evidence>
<feature type="compositionally biased region" description="Low complexity" evidence="8">
    <location>
        <begin position="40"/>
        <end position="80"/>
    </location>
</feature>
<keyword evidence="3" id="KW-0858">Xylan degradation</keyword>
<evidence type="ECO:0000256" key="6">
    <source>
        <dbReference type="ARBA" id="ARBA00023277"/>
    </source>
</evidence>
<dbReference type="InterPro" id="IPR043595">
    <property type="entry name" value="FaeB/C/D"/>
</dbReference>
<dbReference type="PANTHER" id="PTHR38050">
    <property type="match status" value="1"/>
</dbReference>
<keyword evidence="6" id="KW-0119">Carbohydrate metabolism</keyword>
<dbReference type="SUPFAM" id="SSF53474">
    <property type="entry name" value="alpha/beta-Hydrolases"/>
    <property type="match status" value="1"/>
</dbReference>
<evidence type="ECO:0000256" key="5">
    <source>
        <dbReference type="ARBA" id="ARBA00022801"/>
    </source>
</evidence>
<protein>
    <recommendedName>
        <fullName evidence="12">Poly(3-hydroxybutyrate) depolymerase</fullName>
    </recommendedName>
</protein>
<dbReference type="EMBL" id="JAQNDL010000002">
    <property type="protein sequence ID" value="MDC0718975.1"/>
    <property type="molecule type" value="Genomic_DNA"/>
</dbReference>
<accession>A0ABT5DZC2</accession>